<accession>A0A2T3J5V1</accession>
<dbReference type="EMBL" id="PYMJ01000077">
    <property type="protein sequence ID" value="PSU41777.1"/>
    <property type="molecule type" value="Genomic_DNA"/>
</dbReference>
<feature type="transmembrane region" description="Helical" evidence="1">
    <location>
        <begin position="64"/>
        <end position="86"/>
    </location>
</feature>
<dbReference type="Proteomes" id="UP000240987">
    <property type="component" value="Unassembled WGS sequence"/>
</dbReference>
<feature type="transmembrane region" description="Helical" evidence="1">
    <location>
        <begin position="32"/>
        <end position="52"/>
    </location>
</feature>
<keyword evidence="1" id="KW-0812">Transmembrane</keyword>
<comment type="caution">
    <text evidence="2">The sequence shown here is derived from an EMBL/GenBank/DDBJ whole genome shotgun (WGS) entry which is preliminary data.</text>
</comment>
<proteinExistence type="predicted"/>
<evidence type="ECO:0000313" key="3">
    <source>
        <dbReference type="Proteomes" id="UP000240987"/>
    </source>
</evidence>
<organism evidence="2 3">
    <name type="scientific">Photobacterium frigidiphilum</name>
    <dbReference type="NCBI Taxonomy" id="264736"/>
    <lineage>
        <taxon>Bacteria</taxon>
        <taxon>Pseudomonadati</taxon>
        <taxon>Pseudomonadota</taxon>
        <taxon>Gammaproteobacteria</taxon>
        <taxon>Vibrionales</taxon>
        <taxon>Vibrionaceae</taxon>
        <taxon>Photobacterium</taxon>
    </lineage>
</organism>
<keyword evidence="3" id="KW-1185">Reference proteome</keyword>
<reference evidence="2 3" key="1">
    <citation type="submission" date="2018-01" db="EMBL/GenBank/DDBJ databases">
        <title>Whole genome sequencing of Histamine producing bacteria.</title>
        <authorList>
            <person name="Butler K."/>
        </authorList>
    </citation>
    <scope>NUCLEOTIDE SEQUENCE [LARGE SCALE GENOMIC DNA]</scope>
    <source>
        <strain evidence="2 3">JCM 12947</strain>
    </source>
</reference>
<dbReference type="RefSeq" id="WP_107246937.1">
    <property type="nucleotide sequence ID" value="NZ_PYMJ01000077.1"/>
</dbReference>
<keyword evidence="1" id="KW-1133">Transmembrane helix</keyword>
<name>A0A2T3J5V1_9GAMM</name>
<evidence type="ECO:0000313" key="2">
    <source>
        <dbReference type="EMBL" id="PSU41777.1"/>
    </source>
</evidence>
<gene>
    <name evidence="2" type="ORF">C9J12_29435</name>
</gene>
<protein>
    <submittedName>
        <fullName evidence="2">Uncharacterized protein</fullName>
    </submittedName>
</protein>
<sequence length="147" mass="16748">MNSQHSTLKTAVHSPAHYLDQLANLVLCTARLLHFTMLNTTAMTLFTVLGAVTLDEQWLHRPELATVTIFLFKGWLLVTLLVGVIFNRGGFYNALTLRAEEHYQRDHQHRPCRIHLDEHAYSSDCLKGKPTYHPSEPAKDDTHQCGK</sequence>
<keyword evidence="1" id="KW-0472">Membrane</keyword>
<evidence type="ECO:0000256" key="1">
    <source>
        <dbReference type="SAM" id="Phobius"/>
    </source>
</evidence>
<dbReference type="AlphaFoldDB" id="A0A2T3J5V1"/>